<reference evidence="11 12" key="1">
    <citation type="submission" date="2024-05" db="EMBL/GenBank/DDBJ databases">
        <title>Culex pipiens pipiens assembly and annotation.</title>
        <authorList>
            <person name="Alout H."/>
            <person name="Durand T."/>
        </authorList>
    </citation>
    <scope>NUCLEOTIDE SEQUENCE [LARGE SCALE GENOMIC DNA]</scope>
    <source>
        <strain evidence="11">HA-2024</strain>
        <tissue evidence="11">Whole body</tissue>
    </source>
</reference>
<dbReference type="InterPro" id="IPR033116">
    <property type="entry name" value="TRYPSIN_SER"/>
</dbReference>
<dbReference type="SUPFAM" id="SSF50494">
    <property type="entry name" value="Trypsin-like serine proteases"/>
    <property type="match status" value="1"/>
</dbReference>
<dbReference type="PANTHER" id="PTHR24276">
    <property type="entry name" value="POLYSERASE-RELATED"/>
    <property type="match status" value="1"/>
</dbReference>
<dbReference type="Pfam" id="PF00089">
    <property type="entry name" value="Trypsin"/>
    <property type="match status" value="1"/>
</dbReference>
<dbReference type="GO" id="GO:0006508">
    <property type="term" value="P:proteolysis"/>
    <property type="evidence" value="ECO:0007669"/>
    <property type="project" value="UniProtKB-KW"/>
</dbReference>
<evidence type="ECO:0000313" key="12">
    <source>
        <dbReference type="Proteomes" id="UP001562425"/>
    </source>
</evidence>
<dbReference type="InterPro" id="IPR001254">
    <property type="entry name" value="Trypsin_dom"/>
</dbReference>
<evidence type="ECO:0000259" key="10">
    <source>
        <dbReference type="PROSITE" id="PS50240"/>
    </source>
</evidence>
<dbReference type="Gene3D" id="2.40.10.10">
    <property type="entry name" value="Trypsin-like serine proteases"/>
    <property type="match status" value="1"/>
</dbReference>
<comment type="caution">
    <text evidence="11">The sequence shown here is derived from an EMBL/GenBank/DDBJ whole genome shotgun (WGS) entry which is preliminary data.</text>
</comment>
<keyword evidence="6" id="KW-1015">Disulfide bond</keyword>
<dbReference type="AlphaFoldDB" id="A0ABD1DN25"/>
<dbReference type="PROSITE" id="PS00134">
    <property type="entry name" value="TRYPSIN_HIS"/>
    <property type="match status" value="1"/>
</dbReference>
<sequence>MVTMKSFPLVGGILAVLYGLVSVNGNEQTKVVGGTQSRERVPHQISLQIMINSLYGFGPKTWAHNCGGSIVSPSYVITAAHCLDGIEASRLSIVSGTNDLRNDGAKGSRRLVASYKIHPEYKELDKCDIGIMRTQEPFVFDASTQPIRYSDTQVGGGESCTLTGWGYTMPIRIGRTPQDLQQAELKTITNEECRSKGFPVNPTEICTFTRAGQGACGGDSGGPLVWNGELIGVVSYGTRFCGIGSPDVFTRVSEFKAWLDENQV</sequence>
<dbReference type="InterPro" id="IPR043504">
    <property type="entry name" value="Peptidase_S1_PA_chymotrypsin"/>
</dbReference>
<feature type="domain" description="Peptidase S1" evidence="10">
    <location>
        <begin position="31"/>
        <end position="264"/>
    </location>
</feature>
<feature type="chain" id="PRO_5044809320" description="Peptidase S1 domain-containing protein" evidence="9">
    <location>
        <begin position="26"/>
        <end position="264"/>
    </location>
</feature>
<dbReference type="InterPro" id="IPR001314">
    <property type="entry name" value="Peptidase_S1A"/>
</dbReference>
<dbReference type="GO" id="GO:0005576">
    <property type="term" value="C:extracellular region"/>
    <property type="evidence" value="ECO:0007669"/>
    <property type="project" value="UniProtKB-SubCell"/>
</dbReference>
<keyword evidence="9" id="KW-0732">Signal</keyword>
<evidence type="ECO:0000256" key="9">
    <source>
        <dbReference type="SAM" id="SignalP"/>
    </source>
</evidence>
<dbReference type="GO" id="GO:0007586">
    <property type="term" value="P:digestion"/>
    <property type="evidence" value="ECO:0007669"/>
    <property type="project" value="UniProtKB-KW"/>
</dbReference>
<keyword evidence="5 8" id="KW-0720">Serine protease</keyword>
<comment type="similarity">
    <text evidence="7">Belongs to the peptidase S1 family. CLIP subfamily.</text>
</comment>
<gene>
    <name evidence="11" type="ORF">pipiens_001986</name>
</gene>
<evidence type="ECO:0000256" key="8">
    <source>
        <dbReference type="RuleBase" id="RU363034"/>
    </source>
</evidence>
<organism evidence="11 12">
    <name type="scientific">Culex pipiens pipiens</name>
    <name type="common">Northern house mosquito</name>
    <dbReference type="NCBI Taxonomy" id="38569"/>
    <lineage>
        <taxon>Eukaryota</taxon>
        <taxon>Metazoa</taxon>
        <taxon>Ecdysozoa</taxon>
        <taxon>Arthropoda</taxon>
        <taxon>Hexapoda</taxon>
        <taxon>Insecta</taxon>
        <taxon>Pterygota</taxon>
        <taxon>Neoptera</taxon>
        <taxon>Endopterygota</taxon>
        <taxon>Diptera</taxon>
        <taxon>Nematocera</taxon>
        <taxon>Culicoidea</taxon>
        <taxon>Culicidae</taxon>
        <taxon>Culicinae</taxon>
        <taxon>Culicini</taxon>
        <taxon>Culex</taxon>
        <taxon>Culex</taxon>
    </lineage>
</organism>
<proteinExistence type="inferred from homology"/>
<comment type="subcellular location">
    <subcellularLocation>
        <location evidence="1">Secreted</location>
        <location evidence="1">Extracellular space</location>
    </subcellularLocation>
</comment>
<keyword evidence="3" id="KW-0222">Digestion</keyword>
<dbReference type="GO" id="GO:0008236">
    <property type="term" value="F:serine-type peptidase activity"/>
    <property type="evidence" value="ECO:0007669"/>
    <property type="project" value="UniProtKB-KW"/>
</dbReference>
<keyword evidence="4 8" id="KW-0378">Hydrolase</keyword>
<accession>A0ABD1DN25</accession>
<evidence type="ECO:0000256" key="3">
    <source>
        <dbReference type="ARBA" id="ARBA00022757"/>
    </source>
</evidence>
<evidence type="ECO:0000256" key="7">
    <source>
        <dbReference type="ARBA" id="ARBA00024195"/>
    </source>
</evidence>
<name>A0ABD1DN25_CULPP</name>
<dbReference type="CDD" id="cd00190">
    <property type="entry name" value="Tryp_SPc"/>
    <property type="match status" value="1"/>
</dbReference>
<evidence type="ECO:0000256" key="5">
    <source>
        <dbReference type="ARBA" id="ARBA00022825"/>
    </source>
</evidence>
<dbReference type="InterPro" id="IPR018114">
    <property type="entry name" value="TRYPSIN_HIS"/>
</dbReference>
<evidence type="ECO:0000256" key="2">
    <source>
        <dbReference type="ARBA" id="ARBA00022670"/>
    </source>
</evidence>
<evidence type="ECO:0000313" key="11">
    <source>
        <dbReference type="EMBL" id="KAL1401151.1"/>
    </source>
</evidence>
<dbReference type="EMBL" id="JBEHCU010005022">
    <property type="protein sequence ID" value="KAL1401151.1"/>
    <property type="molecule type" value="Genomic_DNA"/>
</dbReference>
<keyword evidence="2 8" id="KW-0645">Protease</keyword>
<dbReference type="Proteomes" id="UP001562425">
    <property type="component" value="Unassembled WGS sequence"/>
</dbReference>
<dbReference type="InterPro" id="IPR050430">
    <property type="entry name" value="Peptidase_S1"/>
</dbReference>
<dbReference type="FunFam" id="2.40.10.10:FF:000036">
    <property type="entry name" value="Trypsin beta"/>
    <property type="match status" value="1"/>
</dbReference>
<dbReference type="InterPro" id="IPR009003">
    <property type="entry name" value="Peptidase_S1_PA"/>
</dbReference>
<keyword evidence="12" id="KW-1185">Reference proteome</keyword>
<dbReference type="PROSITE" id="PS50240">
    <property type="entry name" value="TRYPSIN_DOM"/>
    <property type="match status" value="1"/>
</dbReference>
<protein>
    <recommendedName>
        <fullName evidence="10">Peptidase S1 domain-containing protein</fullName>
    </recommendedName>
</protein>
<evidence type="ECO:0000256" key="1">
    <source>
        <dbReference type="ARBA" id="ARBA00004239"/>
    </source>
</evidence>
<dbReference type="PANTHER" id="PTHR24276:SF96">
    <property type="entry name" value="PEPTIDASE S1 DOMAIN-CONTAINING PROTEIN"/>
    <property type="match status" value="1"/>
</dbReference>
<evidence type="ECO:0000256" key="4">
    <source>
        <dbReference type="ARBA" id="ARBA00022801"/>
    </source>
</evidence>
<feature type="signal peptide" evidence="9">
    <location>
        <begin position="1"/>
        <end position="25"/>
    </location>
</feature>
<dbReference type="PROSITE" id="PS00135">
    <property type="entry name" value="TRYPSIN_SER"/>
    <property type="match status" value="1"/>
</dbReference>
<evidence type="ECO:0000256" key="6">
    <source>
        <dbReference type="ARBA" id="ARBA00023157"/>
    </source>
</evidence>
<dbReference type="PRINTS" id="PR00722">
    <property type="entry name" value="CHYMOTRYPSIN"/>
</dbReference>
<dbReference type="SMART" id="SM00020">
    <property type="entry name" value="Tryp_SPc"/>
    <property type="match status" value="1"/>
</dbReference>